<keyword evidence="10" id="KW-1185">Reference proteome</keyword>
<evidence type="ECO:0000256" key="2">
    <source>
        <dbReference type="ARBA" id="ARBA00022679"/>
    </source>
</evidence>
<evidence type="ECO:0000313" key="10">
    <source>
        <dbReference type="Proteomes" id="UP000053424"/>
    </source>
</evidence>
<dbReference type="EMBL" id="KN831772">
    <property type="protein sequence ID" value="KIM45374.1"/>
    <property type="molecule type" value="Genomic_DNA"/>
</dbReference>
<evidence type="ECO:0000256" key="3">
    <source>
        <dbReference type="ARBA" id="ARBA00022691"/>
    </source>
</evidence>
<dbReference type="SUPFAM" id="SSF82199">
    <property type="entry name" value="SET domain"/>
    <property type="match status" value="1"/>
</dbReference>
<dbReference type="PROSITE" id="PS50280">
    <property type="entry name" value="SET"/>
    <property type="match status" value="1"/>
</dbReference>
<keyword evidence="2" id="KW-0808">Transferase</keyword>
<evidence type="ECO:0000256" key="4">
    <source>
        <dbReference type="ARBA" id="ARBA00023015"/>
    </source>
</evidence>
<organism evidence="9 10">
    <name type="scientific">Hebeloma cylindrosporum</name>
    <dbReference type="NCBI Taxonomy" id="76867"/>
    <lineage>
        <taxon>Eukaryota</taxon>
        <taxon>Fungi</taxon>
        <taxon>Dikarya</taxon>
        <taxon>Basidiomycota</taxon>
        <taxon>Agaricomycotina</taxon>
        <taxon>Agaricomycetes</taxon>
        <taxon>Agaricomycetidae</taxon>
        <taxon>Agaricales</taxon>
        <taxon>Agaricineae</taxon>
        <taxon>Hymenogastraceae</taxon>
        <taxon>Hebeloma</taxon>
    </lineage>
</organism>
<dbReference type="AlphaFoldDB" id="A0A0C3CMM4"/>
<evidence type="ECO:0000256" key="6">
    <source>
        <dbReference type="SAM" id="MobiDB-lite"/>
    </source>
</evidence>
<dbReference type="GO" id="GO:0031507">
    <property type="term" value="P:heterochromatin formation"/>
    <property type="evidence" value="ECO:0007669"/>
    <property type="project" value="TreeGrafter"/>
</dbReference>
<evidence type="ECO:0000259" key="8">
    <source>
        <dbReference type="PROSITE" id="PS51633"/>
    </source>
</evidence>
<keyword evidence="4" id="KW-0805">Transcription regulation</keyword>
<keyword evidence="1" id="KW-0489">Methyltransferase</keyword>
<dbReference type="Pfam" id="PF00856">
    <property type="entry name" value="SET"/>
    <property type="match status" value="1"/>
</dbReference>
<feature type="compositionally biased region" description="Acidic residues" evidence="6">
    <location>
        <begin position="13"/>
        <end position="24"/>
    </location>
</feature>
<evidence type="ECO:0008006" key="11">
    <source>
        <dbReference type="Google" id="ProtNLM"/>
    </source>
</evidence>
<dbReference type="OrthoDB" id="6141102at2759"/>
<keyword evidence="5" id="KW-0804">Transcription</keyword>
<feature type="domain" description="SET" evidence="7">
    <location>
        <begin position="508"/>
        <end position="638"/>
    </location>
</feature>
<dbReference type="GO" id="GO:0003682">
    <property type="term" value="F:chromatin binding"/>
    <property type="evidence" value="ECO:0007669"/>
    <property type="project" value="TreeGrafter"/>
</dbReference>
<dbReference type="InterPro" id="IPR046341">
    <property type="entry name" value="SET_dom_sf"/>
</dbReference>
<feature type="domain" description="CXC" evidence="8">
    <location>
        <begin position="391"/>
        <end position="509"/>
    </location>
</feature>
<dbReference type="Gene3D" id="2.170.270.10">
    <property type="entry name" value="SET domain"/>
    <property type="match status" value="1"/>
</dbReference>
<accession>A0A0C3CMM4</accession>
<dbReference type="Proteomes" id="UP000053424">
    <property type="component" value="Unassembled WGS sequence"/>
</dbReference>
<evidence type="ECO:0000256" key="1">
    <source>
        <dbReference type="ARBA" id="ARBA00022603"/>
    </source>
</evidence>
<sequence>MDESSPPPTSELDGSEPEIIDVDEIDRQQQRDYAYDVYLEVSKSFYTWEREDASQALAGLARNHTKRKSSRRPFPTHDLQYQEGEKRIPFTVEKWTSHSHEKQSITSEPILVVAQGWDPYPQYTACTPTSTSLSGPPNPHLRASFAPYADDVRFKLEPFLADFEDFAWQNDFPDPDSELIQLEVVRRLVFHEKKFSYNDIDELQIFPFPVRENNRAGLVSYALQRDFCWLAPHDSDEQLQRSYVDDSLDLYGELTKDLPLFCPSLSCLKSFCSIHGFSNPVFPSKPKVTTAAMMDQTSRKKHPPCKRDCYQSMEFGHLNMVNSHWSREEVTLFASVIKLTPDTFPCDLAVICRKPCFEVYIQRRNTFSDEDIASYNRDMEEQKQASAESEAKVIELYEDELIDQGRDIAITMVTACYHLGACNQFADKCLCFQKRQRCQRGCRCAKTCELRFKGCRCSHKKTPRGVRVCGPSTNCPCRLRNRECDPELCKGCNARSDSSGDKKNCKNVDIQKGRFQQIWIKKSAYGLGAFAVDNIAKDKFIGEYVGETYIDASLPTFLSPMQKHVGLNYLFTYTENPEEGDNISLDSWNIGNETRYLNDDYERSNCLAKTYFVNGSYRIALFTLKQVRSGDALTLSYGDKYWLKEDAEENEHS</sequence>
<dbReference type="PANTHER" id="PTHR45747:SF4">
    <property type="entry name" value="HISTONE-LYSINE N-METHYLTRANSFERASE E(Z)"/>
    <property type="match status" value="1"/>
</dbReference>
<evidence type="ECO:0000259" key="7">
    <source>
        <dbReference type="PROSITE" id="PS50280"/>
    </source>
</evidence>
<dbReference type="GO" id="GO:0032259">
    <property type="term" value="P:methylation"/>
    <property type="evidence" value="ECO:0007669"/>
    <property type="project" value="UniProtKB-KW"/>
</dbReference>
<dbReference type="InterPro" id="IPR001214">
    <property type="entry name" value="SET_dom"/>
</dbReference>
<protein>
    <recommendedName>
        <fullName evidence="11">SET domain-containing protein</fullName>
    </recommendedName>
</protein>
<dbReference type="SMART" id="SM00317">
    <property type="entry name" value="SET"/>
    <property type="match status" value="1"/>
</dbReference>
<dbReference type="GO" id="GO:0046976">
    <property type="term" value="F:histone H3K27 methyltransferase activity"/>
    <property type="evidence" value="ECO:0007669"/>
    <property type="project" value="TreeGrafter"/>
</dbReference>
<dbReference type="InterPro" id="IPR026489">
    <property type="entry name" value="CXC_dom"/>
</dbReference>
<evidence type="ECO:0000256" key="5">
    <source>
        <dbReference type="ARBA" id="ARBA00023163"/>
    </source>
</evidence>
<evidence type="ECO:0000313" key="9">
    <source>
        <dbReference type="EMBL" id="KIM45374.1"/>
    </source>
</evidence>
<feature type="region of interest" description="Disordered" evidence="6">
    <location>
        <begin position="1"/>
        <end position="26"/>
    </location>
</feature>
<dbReference type="GO" id="GO:0005634">
    <property type="term" value="C:nucleus"/>
    <property type="evidence" value="ECO:0007669"/>
    <property type="project" value="TreeGrafter"/>
</dbReference>
<dbReference type="InterPro" id="IPR045318">
    <property type="entry name" value="EZH1/2-like"/>
</dbReference>
<keyword evidence="3" id="KW-0949">S-adenosyl-L-methionine</keyword>
<dbReference type="PROSITE" id="PS51633">
    <property type="entry name" value="CXC"/>
    <property type="match status" value="1"/>
</dbReference>
<gene>
    <name evidence="9" type="ORF">M413DRAFT_442043</name>
</gene>
<dbReference type="PANTHER" id="PTHR45747">
    <property type="entry name" value="HISTONE-LYSINE N-METHYLTRANSFERASE E(Z)"/>
    <property type="match status" value="1"/>
</dbReference>
<reference evidence="9 10" key="1">
    <citation type="submission" date="2014-04" db="EMBL/GenBank/DDBJ databases">
        <authorList>
            <consortium name="DOE Joint Genome Institute"/>
            <person name="Kuo A."/>
            <person name="Gay G."/>
            <person name="Dore J."/>
            <person name="Kohler A."/>
            <person name="Nagy L.G."/>
            <person name="Floudas D."/>
            <person name="Copeland A."/>
            <person name="Barry K.W."/>
            <person name="Cichocki N."/>
            <person name="Veneault-Fourrey C."/>
            <person name="LaButti K."/>
            <person name="Lindquist E.A."/>
            <person name="Lipzen A."/>
            <person name="Lundell T."/>
            <person name="Morin E."/>
            <person name="Murat C."/>
            <person name="Sun H."/>
            <person name="Tunlid A."/>
            <person name="Henrissat B."/>
            <person name="Grigoriev I.V."/>
            <person name="Hibbett D.S."/>
            <person name="Martin F."/>
            <person name="Nordberg H.P."/>
            <person name="Cantor M.N."/>
            <person name="Hua S.X."/>
        </authorList>
    </citation>
    <scope>NUCLEOTIDE SEQUENCE [LARGE SCALE GENOMIC DNA]</scope>
    <source>
        <strain evidence="10">h7</strain>
    </source>
</reference>
<name>A0A0C3CMM4_HEBCY</name>
<dbReference type="STRING" id="686832.A0A0C3CMM4"/>
<proteinExistence type="predicted"/>
<reference evidence="10" key="2">
    <citation type="submission" date="2015-01" db="EMBL/GenBank/DDBJ databases">
        <title>Evolutionary Origins and Diversification of the Mycorrhizal Mutualists.</title>
        <authorList>
            <consortium name="DOE Joint Genome Institute"/>
            <consortium name="Mycorrhizal Genomics Consortium"/>
            <person name="Kohler A."/>
            <person name="Kuo A."/>
            <person name="Nagy L.G."/>
            <person name="Floudas D."/>
            <person name="Copeland A."/>
            <person name="Barry K.W."/>
            <person name="Cichocki N."/>
            <person name="Veneault-Fourrey C."/>
            <person name="LaButti K."/>
            <person name="Lindquist E.A."/>
            <person name="Lipzen A."/>
            <person name="Lundell T."/>
            <person name="Morin E."/>
            <person name="Murat C."/>
            <person name="Riley R."/>
            <person name="Ohm R."/>
            <person name="Sun H."/>
            <person name="Tunlid A."/>
            <person name="Henrissat B."/>
            <person name="Grigoriev I.V."/>
            <person name="Hibbett D.S."/>
            <person name="Martin F."/>
        </authorList>
    </citation>
    <scope>NUCLEOTIDE SEQUENCE [LARGE SCALE GENOMIC DNA]</scope>
    <source>
        <strain evidence="10">h7</strain>
    </source>
</reference>
<dbReference type="HOGENOM" id="CLU_029951_0_0_1"/>